<dbReference type="PANTHER" id="PTHR44196:SF1">
    <property type="entry name" value="DEHYDROGENASE_REDUCTASE SDR FAMILY MEMBER 7B"/>
    <property type="match status" value="1"/>
</dbReference>
<keyword evidence="5" id="KW-1185">Reference proteome</keyword>
<organism evidence="4 5">
    <name type="scientific">Allokutzneria multivorans</name>
    <dbReference type="NCBI Taxonomy" id="1142134"/>
    <lineage>
        <taxon>Bacteria</taxon>
        <taxon>Bacillati</taxon>
        <taxon>Actinomycetota</taxon>
        <taxon>Actinomycetes</taxon>
        <taxon>Pseudonocardiales</taxon>
        <taxon>Pseudonocardiaceae</taxon>
        <taxon>Allokutzneria</taxon>
    </lineage>
</organism>
<comment type="caution">
    <text evidence="4">The sequence shown here is derived from an EMBL/GenBank/DDBJ whole genome shotgun (WGS) entry which is preliminary data.</text>
</comment>
<evidence type="ECO:0000313" key="4">
    <source>
        <dbReference type="EMBL" id="GAA4020446.1"/>
    </source>
</evidence>
<dbReference type="PANTHER" id="PTHR44196">
    <property type="entry name" value="DEHYDROGENASE/REDUCTASE SDR FAMILY MEMBER 7B"/>
    <property type="match status" value="1"/>
</dbReference>
<dbReference type="InterPro" id="IPR036291">
    <property type="entry name" value="NAD(P)-bd_dom_sf"/>
</dbReference>
<accession>A0ABP7T3I1</accession>
<dbReference type="InterPro" id="IPR002347">
    <property type="entry name" value="SDR_fam"/>
</dbReference>
<evidence type="ECO:0000256" key="1">
    <source>
        <dbReference type="ARBA" id="ARBA00006484"/>
    </source>
</evidence>
<reference evidence="5" key="1">
    <citation type="journal article" date="2019" name="Int. J. Syst. Evol. Microbiol.">
        <title>The Global Catalogue of Microorganisms (GCM) 10K type strain sequencing project: providing services to taxonomists for standard genome sequencing and annotation.</title>
        <authorList>
            <consortium name="The Broad Institute Genomics Platform"/>
            <consortium name="The Broad Institute Genome Sequencing Center for Infectious Disease"/>
            <person name="Wu L."/>
            <person name="Ma J."/>
        </authorList>
    </citation>
    <scope>NUCLEOTIDE SEQUENCE [LARGE SCALE GENOMIC DNA]</scope>
    <source>
        <strain evidence="5">JCM 17342</strain>
    </source>
</reference>
<dbReference type="EMBL" id="BAABAL010000018">
    <property type="protein sequence ID" value="GAA4020446.1"/>
    <property type="molecule type" value="Genomic_DNA"/>
</dbReference>
<dbReference type="PRINTS" id="PR00081">
    <property type="entry name" value="GDHRDH"/>
</dbReference>
<proteinExistence type="inferred from homology"/>
<evidence type="ECO:0000256" key="3">
    <source>
        <dbReference type="RuleBase" id="RU000363"/>
    </source>
</evidence>
<comment type="similarity">
    <text evidence="1 3">Belongs to the short-chain dehydrogenases/reductases (SDR) family.</text>
</comment>
<evidence type="ECO:0000313" key="5">
    <source>
        <dbReference type="Proteomes" id="UP001501747"/>
    </source>
</evidence>
<sequence length="247" mass="25555">MAETLPPVINELRTAVITGASSGIGEATAHALAAAGFRVALLARRGDRLRDIADSVGTRALPVPADVTDTASLAAAAELIGPVDVLVNNAGVFQPGRSDPESWRRTVDVNLTGALLAVNTFLPQLLLSAARHGVSDIVSVSSISARRTFTGTVAYTASKAGLSHATDVLRAELAPNGVRTTTIEPGLVDTEIYDHVADADALAGVRSLLASCQPLRAADVAELITFAVTRPAHVSLPTVVTMPTRQV</sequence>
<dbReference type="PRINTS" id="PR00080">
    <property type="entry name" value="SDRFAMILY"/>
</dbReference>
<name>A0ABP7T3I1_9PSEU</name>
<gene>
    <name evidence="4" type="ORF">GCM10022247_50570</name>
</gene>
<dbReference type="Gene3D" id="3.40.50.720">
    <property type="entry name" value="NAD(P)-binding Rossmann-like Domain"/>
    <property type="match status" value="1"/>
</dbReference>
<dbReference type="Pfam" id="PF00106">
    <property type="entry name" value="adh_short"/>
    <property type="match status" value="1"/>
</dbReference>
<evidence type="ECO:0000256" key="2">
    <source>
        <dbReference type="ARBA" id="ARBA00023002"/>
    </source>
</evidence>
<protein>
    <submittedName>
        <fullName evidence="4">SDR family oxidoreductase</fullName>
    </submittedName>
</protein>
<keyword evidence="2" id="KW-0560">Oxidoreductase</keyword>
<dbReference type="Proteomes" id="UP001501747">
    <property type="component" value="Unassembled WGS sequence"/>
</dbReference>
<dbReference type="SUPFAM" id="SSF51735">
    <property type="entry name" value="NAD(P)-binding Rossmann-fold domains"/>
    <property type="match status" value="1"/>
</dbReference>